<dbReference type="Proteomes" id="UP001497644">
    <property type="component" value="Unassembled WGS sequence"/>
</dbReference>
<keyword evidence="3" id="KW-1185">Reference proteome</keyword>
<accession>A0AAV2MYV6</accession>
<sequence length="286" mass="33482">MEKISLYDVTTDKVYDIMLSPADSHRAYSDSHFATSLLHAKILEEKNKNKILHVSSTHDNIRTDAMPEPEILDRISEQETTPTLHNDQQLDDCEESCLYRWTEACVLLLLRTYEMEEKFNSGKISHKKCWELVAEVLKNEGYNYTGPQCSSKFRSLKKTYKSIKDHNFKSGNDRRTWQHFEIMDNMFSKKAWCKPVALASSTGQMVKNISTEDFSTSSDLSLNDSFDEKENKLSKKRKNTKTSMMDLLEQRLMQKEEHEKKRQKRHDDKILLETKLIDTLNQILNK</sequence>
<dbReference type="InterPro" id="IPR044822">
    <property type="entry name" value="Myb_DNA-bind_4"/>
</dbReference>
<protein>
    <recommendedName>
        <fullName evidence="1">Myb/SANT-like DNA-binding domain-containing protein</fullName>
    </recommendedName>
</protein>
<evidence type="ECO:0000313" key="3">
    <source>
        <dbReference type="Proteomes" id="UP001497644"/>
    </source>
</evidence>
<dbReference type="EMBL" id="CAXIPU020000468">
    <property type="protein sequence ID" value="CAL1672231.1"/>
    <property type="molecule type" value="Genomic_DNA"/>
</dbReference>
<dbReference type="Pfam" id="PF13837">
    <property type="entry name" value="Myb_DNA-bind_4"/>
    <property type="match status" value="1"/>
</dbReference>
<gene>
    <name evidence="2" type="ORF">LPLAT_LOCUS6908</name>
</gene>
<name>A0AAV2MYV6_9HYME</name>
<evidence type="ECO:0000259" key="1">
    <source>
        <dbReference type="Pfam" id="PF13837"/>
    </source>
</evidence>
<dbReference type="PANTHER" id="PTHR47595">
    <property type="entry name" value="HEAT SHOCK 70 KDA PROTEIN 14"/>
    <property type="match status" value="1"/>
</dbReference>
<comment type="caution">
    <text evidence="2">The sequence shown here is derived from an EMBL/GenBank/DDBJ whole genome shotgun (WGS) entry which is preliminary data.</text>
</comment>
<organism evidence="2 3">
    <name type="scientific">Lasius platythorax</name>
    <dbReference type="NCBI Taxonomy" id="488582"/>
    <lineage>
        <taxon>Eukaryota</taxon>
        <taxon>Metazoa</taxon>
        <taxon>Ecdysozoa</taxon>
        <taxon>Arthropoda</taxon>
        <taxon>Hexapoda</taxon>
        <taxon>Insecta</taxon>
        <taxon>Pterygota</taxon>
        <taxon>Neoptera</taxon>
        <taxon>Endopterygota</taxon>
        <taxon>Hymenoptera</taxon>
        <taxon>Apocrita</taxon>
        <taxon>Aculeata</taxon>
        <taxon>Formicoidea</taxon>
        <taxon>Formicidae</taxon>
        <taxon>Formicinae</taxon>
        <taxon>Lasius</taxon>
        <taxon>Lasius</taxon>
    </lineage>
</organism>
<dbReference type="PANTHER" id="PTHR47595:SF1">
    <property type="entry name" value="MYB_SANT-LIKE DNA-BINDING DOMAIN-CONTAINING PROTEIN"/>
    <property type="match status" value="1"/>
</dbReference>
<proteinExistence type="predicted"/>
<dbReference type="AlphaFoldDB" id="A0AAV2MYV6"/>
<feature type="domain" description="Myb/SANT-like DNA-binding" evidence="1">
    <location>
        <begin position="100"/>
        <end position="186"/>
    </location>
</feature>
<dbReference type="Gene3D" id="1.10.10.60">
    <property type="entry name" value="Homeodomain-like"/>
    <property type="match status" value="1"/>
</dbReference>
<reference evidence="2" key="1">
    <citation type="submission" date="2024-04" db="EMBL/GenBank/DDBJ databases">
        <authorList>
            <consortium name="Molecular Ecology Group"/>
        </authorList>
    </citation>
    <scope>NUCLEOTIDE SEQUENCE</scope>
</reference>
<evidence type="ECO:0000313" key="2">
    <source>
        <dbReference type="EMBL" id="CAL1672231.1"/>
    </source>
</evidence>